<dbReference type="InterPro" id="IPR000160">
    <property type="entry name" value="GGDEF_dom"/>
</dbReference>
<evidence type="ECO:0000313" key="7">
    <source>
        <dbReference type="Proteomes" id="UP000008561"/>
    </source>
</evidence>
<proteinExistence type="predicted"/>
<dbReference type="PANTHER" id="PTHR45138">
    <property type="entry name" value="REGULATORY COMPONENTS OF SENSORY TRANSDUCTION SYSTEM"/>
    <property type="match status" value="1"/>
</dbReference>
<name>A8ZSX1_DESOH</name>
<dbReference type="InterPro" id="IPR050469">
    <property type="entry name" value="Diguanylate_Cyclase"/>
</dbReference>
<feature type="region of interest" description="Disordered" evidence="3">
    <location>
        <begin position="328"/>
        <end position="372"/>
    </location>
</feature>
<dbReference type="InterPro" id="IPR029787">
    <property type="entry name" value="Nucleotide_cyclase"/>
</dbReference>
<keyword evidence="7" id="KW-1185">Reference proteome</keyword>
<dbReference type="Pfam" id="PF00990">
    <property type="entry name" value="GGDEF"/>
    <property type="match status" value="1"/>
</dbReference>
<dbReference type="EC" id="2.7.7.65" evidence="1"/>
<accession>A8ZSX1</accession>
<feature type="domain" description="GGDEF" evidence="5">
    <location>
        <begin position="246"/>
        <end position="394"/>
    </location>
</feature>
<evidence type="ECO:0000313" key="6">
    <source>
        <dbReference type="EMBL" id="ABW66135.1"/>
    </source>
</evidence>
<dbReference type="GO" id="GO:0043709">
    <property type="term" value="P:cell adhesion involved in single-species biofilm formation"/>
    <property type="evidence" value="ECO:0007669"/>
    <property type="project" value="TreeGrafter"/>
</dbReference>
<feature type="transmembrane region" description="Helical" evidence="4">
    <location>
        <begin position="109"/>
        <end position="130"/>
    </location>
</feature>
<evidence type="ECO:0000256" key="3">
    <source>
        <dbReference type="SAM" id="MobiDB-lite"/>
    </source>
</evidence>
<sequence length="394" mass="42836">MIALAIIILLWADGTRESVLRFSETIFIATLVPALFFSLRLGRSNHFFTVLVLAGLAGAAALLVPATFSSATAQQRFYYHAAAVLAPLHFVLFAWWHERGLLNMWGLSRLIWIGLVPAAAAAACRVPDIIHHPGLARFVFHRALSGFPDVPLVPLIAALLALMLLLVMYLRDPSPARDGFFWATAIVSAGFLFQKGPVVLQLAASGAIVVLLVSMVETGHFFAYRDELTGLPSRRALNEKLQALGRTYTIAMVDVDHFKRFNDRYGHDVGDEVLKKVAAALKRAGGNAYRFGGEEFTLVFPGKALAQGKAAAEAARNAVSRSAFTIRSPARKKKDGSAPEKATPGKRKRVSVTVSIGLAQRSSRHTTPDAVIKAADRALYRAKKNGRNRTETAP</sequence>
<dbReference type="CDD" id="cd01949">
    <property type="entry name" value="GGDEF"/>
    <property type="match status" value="1"/>
</dbReference>
<feature type="transmembrane region" description="Helical" evidence="4">
    <location>
        <begin position="48"/>
        <end position="71"/>
    </location>
</feature>
<keyword evidence="4" id="KW-1133">Transmembrane helix</keyword>
<organism evidence="6 7">
    <name type="scientific">Desulfosudis oleivorans (strain DSM 6200 / JCM 39069 / Hxd3)</name>
    <name type="common">Desulfococcus oleovorans</name>
    <dbReference type="NCBI Taxonomy" id="96561"/>
    <lineage>
        <taxon>Bacteria</taxon>
        <taxon>Pseudomonadati</taxon>
        <taxon>Thermodesulfobacteriota</taxon>
        <taxon>Desulfobacteria</taxon>
        <taxon>Desulfobacterales</taxon>
        <taxon>Desulfosudaceae</taxon>
        <taxon>Desulfosudis</taxon>
    </lineage>
</organism>
<feature type="transmembrane region" description="Helical" evidence="4">
    <location>
        <begin position="150"/>
        <end position="170"/>
    </location>
</feature>
<keyword evidence="4" id="KW-0812">Transmembrane</keyword>
<dbReference type="STRING" id="96561.Dole_0325"/>
<protein>
    <recommendedName>
        <fullName evidence="1">diguanylate cyclase</fullName>
        <ecNumber evidence="1">2.7.7.65</ecNumber>
    </recommendedName>
</protein>
<comment type="catalytic activity">
    <reaction evidence="2">
        <text>2 GTP = 3',3'-c-di-GMP + 2 diphosphate</text>
        <dbReference type="Rhea" id="RHEA:24898"/>
        <dbReference type="ChEBI" id="CHEBI:33019"/>
        <dbReference type="ChEBI" id="CHEBI:37565"/>
        <dbReference type="ChEBI" id="CHEBI:58805"/>
        <dbReference type="EC" id="2.7.7.65"/>
    </reaction>
</comment>
<evidence type="ECO:0000256" key="4">
    <source>
        <dbReference type="SAM" id="Phobius"/>
    </source>
</evidence>
<evidence type="ECO:0000256" key="2">
    <source>
        <dbReference type="ARBA" id="ARBA00034247"/>
    </source>
</evidence>
<dbReference type="eggNOG" id="COG3706">
    <property type="taxonomic scope" value="Bacteria"/>
</dbReference>
<dbReference type="SMART" id="SM00267">
    <property type="entry name" value="GGDEF"/>
    <property type="match status" value="1"/>
</dbReference>
<dbReference type="NCBIfam" id="TIGR00254">
    <property type="entry name" value="GGDEF"/>
    <property type="match status" value="1"/>
</dbReference>
<dbReference type="SUPFAM" id="SSF55073">
    <property type="entry name" value="Nucleotide cyclase"/>
    <property type="match status" value="1"/>
</dbReference>
<dbReference type="GO" id="GO:0052621">
    <property type="term" value="F:diguanylate cyclase activity"/>
    <property type="evidence" value="ECO:0007669"/>
    <property type="project" value="UniProtKB-EC"/>
</dbReference>
<evidence type="ECO:0000259" key="5">
    <source>
        <dbReference type="PROSITE" id="PS50887"/>
    </source>
</evidence>
<keyword evidence="4" id="KW-0472">Membrane</keyword>
<feature type="transmembrane region" description="Helical" evidence="4">
    <location>
        <begin position="77"/>
        <end position="97"/>
    </location>
</feature>
<dbReference type="PANTHER" id="PTHR45138:SF9">
    <property type="entry name" value="DIGUANYLATE CYCLASE DGCM-RELATED"/>
    <property type="match status" value="1"/>
</dbReference>
<dbReference type="GO" id="GO:0005886">
    <property type="term" value="C:plasma membrane"/>
    <property type="evidence" value="ECO:0007669"/>
    <property type="project" value="TreeGrafter"/>
</dbReference>
<dbReference type="EMBL" id="CP000859">
    <property type="protein sequence ID" value="ABW66135.1"/>
    <property type="molecule type" value="Genomic_DNA"/>
</dbReference>
<dbReference type="PROSITE" id="PS50887">
    <property type="entry name" value="GGDEF"/>
    <property type="match status" value="1"/>
</dbReference>
<dbReference type="KEGG" id="dol:Dole_0325"/>
<dbReference type="InterPro" id="IPR043128">
    <property type="entry name" value="Rev_trsase/Diguanyl_cyclase"/>
</dbReference>
<dbReference type="GO" id="GO:1902201">
    <property type="term" value="P:negative regulation of bacterial-type flagellum-dependent cell motility"/>
    <property type="evidence" value="ECO:0007669"/>
    <property type="project" value="TreeGrafter"/>
</dbReference>
<dbReference type="Proteomes" id="UP000008561">
    <property type="component" value="Chromosome"/>
</dbReference>
<dbReference type="HOGENOM" id="CLU_054734_0_0_7"/>
<gene>
    <name evidence="6" type="ordered locus">Dole_0325</name>
</gene>
<dbReference type="Gene3D" id="3.30.70.270">
    <property type="match status" value="1"/>
</dbReference>
<feature type="transmembrane region" description="Helical" evidence="4">
    <location>
        <begin position="202"/>
        <end position="224"/>
    </location>
</feature>
<dbReference type="AlphaFoldDB" id="A8ZSX1"/>
<reference evidence="6 7" key="1">
    <citation type="submission" date="2007-10" db="EMBL/GenBank/DDBJ databases">
        <title>Complete sequence of Desulfococcus oleovorans Hxd3.</title>
        <authorList>
            <consortium name="US DOE Joint Genome Institute"/>
            <person name="Copeland A."/>
            <person name="Lucas S."/>
            <person name="Lapidus A."/>
            <person name="Barry K."/>
            <person name="Glavina del Rio T."/>
            <person name="Dalin E."/>
            <person name="Tice H."/>
            <person name="Pitluck S."/>
            <person name="Kiss H."/>
            <person name="Brettin T."/>
            <person name="Bruce D."/>
            <person name="Detter J.C."/>
            <person name="Han C."/>
            <person name="Schmutz J."/>
            <person name="Larimer F."/>
            <person name="Land M."/>
            <person name="Hauser L."/>
            <person name="Kyrpides N."/>
            <person name="Kim E."/>
            <person name="Wawrik B."/>
            <person name="Richardson P."/>
        </authorList>
    </citation>
    <scope>NUCLEOTIDE SEQUENCE [LARGE SCALE GENOMIC DNA]</scope>
    <source>
        <strain evidence="7">DSM 6200 / JCM 39069 / Hxd3</strain>
    </source>
</reference>
<evidence type="ECO:0000256" key="1">
    <source>
        <dbReference type="ARBA" id="ARBA00012528"/>
    </source>
</evidence>
<feature type="transmembrane region" description="Helical" evidence="4">
    <location>
        <begin position="24"/>
        <end position="41"/>
    </location>
</feature>